<organism evidence="3 4">
    <name type="scientific">Nostoc flagelliforme FACHB-838</name>
    <dbReference type="NCBI Taxonomy" id="2692904"/>
    <lineage>
        <taxon>Bacteria</taxon>
        <taxon>Bacillati</taxon>
        <taxon>Cyanobacteriota</taxon>
        <taxon>Cyanophyceae</taxon>
        <taxon>Nostocales</taxon>
        <taxon>Nostocaceae</taxon>
        <taxon>Nostoc</taxon>
    </lineage>
</organism>
<evidence type="ECO:0000259" key="2">
    <source>
        <dbReference type="SMART" id="SM00912"/>
    </source>
</evidence>
<dbReference type="InterPro" id="IPR012334">
    <property type="entry name" value="Pectin_lyas_fold"/>
</dbReference>
<proteinExistence type="predicted"/>
<feature type="signal peptide" evidence="1">
    <location>
        <begin position="1"/>
        <end position="36"/>
    </location>
</feature>
<dbReference type="PROSITE" id="PS51257">
    <property type="entry name" value="PROKAR_LIPOPROTEIN"/>
    <property type="match status" value="1"/>
</dbReference>
<dbReference type="InterPro" id="IPR011050">
    <property type="entry name" value="Pectin_lyase_fold/virulence"/>
</dbReference>
<dbReference type="SMART" id="SM00912">
    <property type="entry name" value="Haemagg_act"/>
    <property type="match status" value="1"/>
</dbReference>
<evidence type="ECO:0000256" key="1">
    <source>
        <dbReference type="SAM" id="SignalP"/>
    </source>
</evidence>
<dbReference type="NCBIfam" id="TIGR01901">
    <property type="entry name" value="adhes_NPXG"/>
    <property type="match status" value="1"/>
</dbReference>
<protein>
    <submittedName>
        <fullName evidence="3">Filamentous hemagglutinin N-terminal domain-containing protein</fullName>
    </submittedName>
</protein>
<name>A0ABR8DTZ1_9NOSO</name>
<dbReference type="Proteomes" id="UP000623440">
    <property type="component" value="Unassembled WGS sequence"/>
</dbReference>
<gene>
    <name evidence="3" type="ORF">H6G97_26000</name>
</gene>
<dbReference type="Pfam" id="PF05860">
    <property type="entry name" value="TPS"/>
    <property type="match status" value="1"/>
</dbReference>
<evidence type="ECO:0000313" key="3">
    <source>
        <dbReference type="EMBL" id="MBD2532851.1"/>
    </source>
</evidence>
<reference evidence="3 4" key="1">
    <citation type="journal article" date="2020" name="ISME J.">
        <title>Comparative genomics reveals insights into cyanobacterial evolution and habitat adaptation.</title>
        <authorList>
            <person name="Chen M.Y."/>
            <person name="Teng W.K."/>
            <person name="Zhao L."/>
            <person name="Hu C.X."/>
            <person name="Zhou Y.K."/>
            <person name="Han B.P."/>
            <person name="Song L.R."/>
            <person name="Shu W.S."/>
        </authorList>
    </citation>
    <scope>NUCLEOTIDE SEQUENCE [LARGE SCALE GENOMIC DNA]</scope>
    <source>
        <strain evidence="3 4">FACHB-838</strain>
    </source>
</reference>
<dbReference type="RefSeq" id="WP_190943456.1">
    <property type="nucleotide sequence ID" value="NZ_JACJSI010000071.1"/>
</dbReference>
<keyword evidence="4" id="KW-1185">Reference proteome</keyword>
<accession>A0ABR8DTZ1</accession>
<sequence>MQHSKRSLLSNTLPLSIGVNFALALFSCIAPCPAKAQITTQITPDATLGDKSSVVVKGKLEGSDIEQINGGAIQGSNLFHSFKDFNVGEGGKAYFTNPGEITNILTRVTGGNPSNILGTLGVLGQANLFFINPNGIVFGPNALLNMGGSFVASTADSLVFDNGLEFSATNPLSPPLLTVNIPVGLRLRENSASIVNQSSAVLYLPSGNTLGLVGGNVILDGGSLGVPEGRIELGGLTETGIVGFNVQESQGIPRVASLSFPNSVEQSDVSLSKQAVVNVAGKDGGSIAINGRNVNVLGGSRLLAGIGEGLGSPEAQAGNIEINATDKVVFSGSPFGVRSSALNQVGKEAEGNSGGIDIKARTVEVTDGGYLEANTIGKGNSGTIRVTATDKVVFSGSPLGFRSSALSQVGKEAVGNSGGIEIDAGSVEVTDGGYLEANTIGKGNSGTIRVTAADNVVFDGESSLGFRSSAFSQVEQGAVGNSGGIEIDVGSVAITKGAQLSASTSGQQGNAGKISITARDEVLIDGESENNFLSTVFSQVEQGAVGNSGGIEIDAGSVAITKGAQLSASTSGQGDAGKISITARDRVLVYGESENNFLSTVFSQVEQGAVGKSDGIEINAGSVAITKGAQLSASTSGEGDAGKISITARDRVLVDGESEKNFRSTVLSQVEQGAVGKSDGIEINTPILEVTNGGSLDASTKSSGNAGTISINATDKVIFDGESSSNLRTYALSQVFDGANGKSGGIVITTPILKVTNGAFLDASTRSSGDAGTISITASDKVIFDGESSQGNGSAATSQVTQTAEGKSGGIEINAPILRVINGAELNTTTLGKGNSGAIRVAATDSVVVDGRSDRSLVSAIASEVGIDATGASEGITINAPRLQISNAAIVSANTNGNGNAGNIDVTADTIELSSAGKIRTNTSASSKAGNITLNVPNSLTLSDFGTAVLAETENTSTSDGGNIFVIGSPKNVLIQNGAALSVNSRGSGIGGDISLEANSLTLEQGTISAETAKERGGNISLKVADLLLMQDDSKITTNAGIESQPGAIGTGGNITINTQFLVAPPSQPKGSDITANATYGDGGRVDITATSIFGIEFGDKPRDLLNDITASSELGGNPGVVNINLGINSNQNLVELPANVVDPNDQIAQNPCSKGVASEFTITGRGGLPPSPNEDLSQEATQVALVEPVSIVSNVKPPQKASSSDNSKSQIPSPIVPVKGWVFNNKGEVILTAYNPNVTGTHRLPKNLSSCPAR</sequence>
<feature type="chain" id="PRO_5046736395" evidence="1">
    <location>
        <begin position="37"/>
        <end position="1255"/>
    </location>
</feature>
<comment type="caution">
    <text evidence="3">The sequence shown here is derived from an EMBL/GenBank/DDBJ whole genome shotgun (WGS) entry which is preliminary data.</text>
</comment>
<keyword evidence="1" id="KW-0732">Signal</keyword>
<dbReference type="Gene3D" id="2.160.20.10">
    <property type="entry name" value="Single-stranded right-handed beta-helix, Pectin lyase-like"/>
    <property type="match status" value="4"/>
</dbReference>
<dbReference type="SUPFAM" id="SSF51126">
    <property type="entry name" value="Pectin lyase-like"/>
    <property type="match status" value="5"/>
</dbReference>
<dbReference type="InterPro" id="IPR008638">
    <property type="entry name" value="FhaB/CdiA-like_TPS"/>
</dbReference>
<dbReference type="EMBL" id="JACJSI010000071">
    <property type="protein sequence ID" value="MBD2532851.1"/>
    <property type="molecule type" value="Genomic_DNA"/>
</dbReference>
<evidence type="ECO:0000313" key="4">
    <source>
        <dbReference type="Proteomes" id="UP000623440"/>
    </source>
</evidence>
<feature type="domain" description="Filamentous haemagglutinin FhaB/tRNA nuclease CdiA-like TPS" evidence="2">
    <location>
        <begin position="43"/>
        <end position="161"/>
    </location>
</feature>